<evidence type="ECO:0000313" key="6">
    <source>
        <dbReference type="EMBL" id="KAF5177233.1"/>
    </source>
</evidence>
<evidence type="ECO:0000256" key="1">
    <source>
        <dbReference type="ARBA" id="ARBA00004123"/>
    </source>
</evidence>
<feature type="compositionally biased region" description="Basic and acidic residues" evidence="4">
    <location>
        <begin position="288"/>
        <end position="299"/>
    </location>
</feature>
<feature type="domain" description="CRC" evidence="5">
    <location>
        <begin position="33"/>
        <end position="158"/>
    </location>
</feature>
<feature type="compositionally biased region" description="Basic and acidic residues" evidence="4">
    <location>
        <begin position="314"/>
        <end position="328"/>
    </location>
</feature>
<dbReference type="InterPro" id="IPR033467">
    <property type="entry name" value="Tesmin/TSO1-like_CXC"/>
</dbReference>
<comment type="similarity">
    <text evidence="2">Belongs to the lin-54 family.</text>
</comment>
<dbReference type="GO" id="GO:0005634">
    <property type="term" value="C:nucleus"/>
    <property type="evidence" value="ECO:0007669"/>
    <property type="project" value="UniProtKB-SubCell"/>
</dbReference>
<dbReference type="EMBL" id="JABWDY010041691">
    <property type="protein sequence ID" value="KAF5177233.1"/>
    <property type="molecule type" value="Genomic_DNA"/>
</dbReference>
<evidence type="ECO:0000256" key="2">
    <source>
        <dbReference type="ARBA" id="ARBA00007267"/>
    </source>
</evidence>
<feature type="compositionally biased region" description="Pro residues" evidence="4">
    <location>
        <begin position="1"/>
        <end position="10"/>
    </location>
</feature>
<accession>A0A7J6UXA0</accession>
<dbReference type="AlphaFoldDB" id="A0A7J6UXA0"/>
<comment type="caution">
    <text evidence="6">The sequence shown here is derived from an EMBL/GenBank/DDBJ whole genome shotgun (WGS) entry which is preliminary data.</text>
</comment>
<feature type="region of interest" description="Disordered" evidence="4">
    <location>
        <begin position="1"/>
        <end position="36"/>
    </location>
</feature>
<sequence>MSNSATPPPFVRADSPRAHPRPSINTKDNTPKKPKQCNCKNSRCLKLYCECFASGVYCDGCNCINCHNNVGNEAARHEAIEATLDRNPNAFRPKIESRSPHGNQEARDEARELPMVGKHNKGCHCKRSGCLKKYCECFQANILCSDNCRCIDCKNFEASEERQALFHGDHSNSLYMQQIAANAAITGAVGSSGYGSPPAFKRRKNPELLFGATTRDPPINRLAQFPQANHPKSSLPSSVPVTRDVNPAQLSSSKFAYRSLLADILKPQDVKELCSVLVVVAGKAAKTLSDKKDTVETQRETNQMEISLPSSVQGKEKETGLPKSDDRSSGNQADKMVTDDSGSDGSDVHKGRPMSPGTLALMCDEQDSMFMAAASPKGTLVNGNSTSVRLPYEQDKADVYAEQERLILTGFRDYLRKLVTCGTIKGKQYSALGARTDSETQPVPVGNGHVRPLVADMSAASHTASPITVAQPVPVGNGHVRPLVPDISVASHPASRVTVACKDNLSSKVGFPLENGFMKPKIETGL</sequence>
<dbReference type="SMART" id="SM01114">
    <property type="entry name" value="CXC"/>
    <property type="match status" value="2"/>
</dbReference>
<protein>
    <submittedName>
        <fullName evidence="6">Tesmin/TSO1-like CXC</fullName>
    </submittedName>
</protein>
<dbReference type="PROSITE" id="PS51634">
    <property type="entry name" value="CRC"/>
    <property type="match status" value="1"/>
</dbReference>
<evidence type="ECO:0000256" key="3">
    <source>
        <dbReference type="ARBA" id="ARBA00023242"/>
    </source>
</evidence>
<organism evidence="6 7">
    <name type="scientific">Thalictrum thalictroides</name>
    <name type="common">Rue-anemone</name>
    <name type="synonym">Anemone thalictroides</name>
    <dbReference type="NCBI Taxonomy" id="46969"/>
    <lineage>
        <taxon>Eukaryota</taxon>
        <taxon>Viridiplantae</taxon>
        <taxon>Streptophyta</taxon>
        <taxon>Embryophyta</taxon>
        <taxon>Tracheophyta</taxon>
        <taxon>Spermatophyta</taxon>
        <taxon>Magnoliopsida</taxon>
        <taxon>Ranunculales</taxon>
        <taxon>Ranunculaceae</taxon>
        <taxon>Thalictroideae</taxon>
        <taxon>Thalictrum</taxon>
    </lineage>
</organism>
<keyword evidence="3" id="KW-0539">Nucleus</keyword>
<reference evidence="6 7" key="1">
    <citation type="submission" date="2020-06" db="EMBL/GenBank/DDBJ databases">
        <title>Transcriptomic and genomic resources for Thalictrum thalictroides and T. hernandezii: Facilitating candidate gene discovery in an emerging model plant lineage.</title>
        <authorList>
            <person name="Arias T."/>
            <person name="Riano-Pachon D.M."/>
            <person name="Di Stilio V.S."/>
        </authorList>
    </citation>
    <scope>NUCLEOTIDE SEQUENCE [LARGE SCALE GENOMIC DNA]</scope>
    <source>
        <strain evidence="7">cv. WT478/WT964</strain>
        <tissue evidence="6">Leaves</tissue>
    </source>
</reference>
<feature type="compositionally biased region" description="Polar residues" evidence="4">
    <location>
        <begin position="300"/>
        <end position="313"/>
    </location>
</feature>
<evidence type="ECO:0000259" key="5">
    <source>
        <dbReference type="PROSITE" id="PS51634"/>
    </source>
</evidence>
<name>A0A7J6UXA0_THATH</name>
<evidence type="ECO:0000313" key="7">
    <source>
        <dbReference type="Proteomes" id="UP000554482"/>
    </source>
</evidence>
<gene>
    <name evidence="6" type="ORF">FRX31_033178</name>
</gene>
<dbReference type="OrthoDB" id="6283463at2759"/>
<keyword evidence="7" id="KW-1185">Reference proteome</keyword>
<dbReference type="PANTHER" id="PTHR12446:SF34">
    <property type="entry name" value="PROTEIN LIN-54 HOMOLOG"/>
    <property type="match status" value="1"/>
</dbReference>
<dbReference type="Proteomes" id="UP000554482">
    <property type="component" value="Unassembled WGS sequence"/>
</dbReference>
<dbReference type="InterPro" id="IPR028307">
    <property type="entry name" value="Lin-54_fam"/>
</dbReference>
<dbReference type="PANTHER" id="PTHR12446">
    <property type="entry name" value="TESMIN/TSO1-RELATED"/>
    <property type="match status" value="1"/>
</dbReference>
<dbReference type="GO" id="GO:0006355">
    <property type="term" value="P:regulation of DNA-templated transcription"/>
    <property type="evidence" value="ECO:0007669"/>
    <property type="project" value="TreeGrafter"/>
</dbReference>
<dbReference type="InterPro" id="IPR005172">
    <property type="entry name" value="CRC"/>
</dbReference>
<feature type="region of interest" description="Disordered" evidence="4">
    <location>
        <begin position="287"/>
        <end position="359"/>
    </location>
</feature>
<evidence type="ECO:0000256" key="4">
    <source>
        <dbReference type="SAM" id="MobiDB-lite"/>
    </source>
</evidence>
<comment type="subcellular location">
    <subcellularLocation>
        <location evidence="1">Nucleus</location>
    </subcellularLocation>
</comment>
<dbReference type="Pfam" id="PF03638">
    <property type="entry name" value="TCR"/>
    <property type="match status" value="2"/>
</dbReference>
<proteinExistence type="inferred from homology"/>